<gene>
    <name evidence="1" type="ORF">BJ122_102273</name>
</gene>
<reference evidence="1 2" key="1">
    <citation type="submission" date="2018-06" db="EMBL/GenBank/DDBJ databases">
        <title>Genomic Encyclopedia of Archaeal and Bacterial Type Strains, Phase II (KMG-II): from individual species to whole genera.</title>
        <authorList>
            <person name="Goeker M."/>
        </authorList>
    </citation>
    <scope>NUCLEOTIDE SEQUENCE [LARGE SCALE GENOMIC DNA]</scope>
    <source>
        <strain evidence="1 2">JCM 11668</strain>
    </source>
</reference>
<sequence>MTEVSMMPQPDADVAAVRYVSDKPRSRSIPLEFPVEYDGKRYDQVTVSRMTTAQVADFMAAVHEQGGKAKLPMYDCPHELLPHLDADDGERVDAAVMDFLPRALREAGASLPQTGDGSSR</sequence>
<dbReference type="AlphaFoldDB" id="A0A318TMF3"/>
<name>A0A318TMF3_9BRAD</name>
<comment type="caution">
    <text evidence="1">The sequence shown here is derived from an EMBL/GenBank/DDBJ whole genome shotgun (WGS) entry which is preliminary data.</text>
</comment>
<organism evidence="1 2">
    <name type="scientific">Rhodopseudomonas faecalis</name>
    <dbReference type="NCBI Taxonomy" id="99655"/>
    <lineage>
        <taxon>Bacteria</taxon>
        <taxon>Pseudomonadati</taxon>
        <taxon>Pseudomonadota</taxon>
        <taxon>Alphaproteobacteria</taxon>
        <taxon>Hyphomicrobiales</taxon>
        <taxon>Nitrobacteraceae</taxon>
        <taxon>Rhodopseudomonas</taxon>
    </lineage>
</organism>
<evidence type="ECO:0008006" key="3">
    <source>
        <dbReference type="Google" id="ProtNLM"/>
    </source>
</evidence>
<proteinExistence type="predicted"/>
<dbReference type="RefSeq" id="WP_146227147.1">
    <property type="nucleotide sequence ID" value="NZ_QJTI01000002.1"/>
</dbReference>
<protein>
    <recommendedName>
        <fullName evidence="3">Tail assembly chaperone E/41/14-like protein</fullName>
    </recommendedName>
</protein>
<dbReference type="Proteomes" id="UP000248148">
    <property type="component" value="Unassembled WGS sequence"/>
</dbReference>
<keyword evidence="2" id="KW-1185">Reference proteome</keyword>
<accession>A0A318TMF3</accession>
<evidence type="ECO:0000313" key="1">
    <source>
        <dbReference type="EMBL" id="PYF05047.1"/>
    </source>
</evidence>
<dbReference type="EMBL" id="QJTI01000002">
    <property type="protein sequence ID" value="PYF05047.1"/>
    <property type="molecule type" value="Genomic_DNA"/>
</dbReference>
<dbReference type="OrthoDB" id="8456901at2"/>
<evidence type="ECO:0000313" key="2">
    <source>
        <dbReference type="Proteomes" id="UP000248148"/>
    </source>
</evidence>